<dbReference type="EMBL" id="JAHCVI010000006">
    <property type="protein sequence ID" value="KAG7284476.1"/>
    <property type="molecule type" value="Genomic_DNA"/>
</dbReference>
<organism evidence="1 2">
    <name type="scientific">Staphylotrichum longicolle</name>
    <dbReference type="NCBI Taxonomy" id="669026"/>
    <lineage>
        <taxon>Eukaryota</taxon>
        <taxon>Fungi</taxon>
        <taxon>Dikarya</taxon>
        <taxon>Ascomycota</taxon>
        <taxon>Pezizomycotina</taxon>
        <taxon>Sordariomycetes</taxon>
        <taxon>Sordariomycetidae</taxon>
        <taxon>Sordariales</taxon>
        <taxon>Chaetomiaceae</taxon>
        <taxon>Staphylotrichum</taxon>
    </lineage>
</organism>
<protein>
    <submittedName>
        <fullName evidence="1">Uncharacterized protein</fullName>
    </submittedName>
</protein>
<proteinExistence type="predicted"/>
<sequence length="67" mass="7387">MGFFDGLRAVTQNLSQGVRTKAQQMIKERLSAQLEGKFPVQRSGSGLTKSIADAATTTQEKNVERKF</sequence>
<reference evidence="1" key="1">
    <citation type="submission" date="2023-02" db="EMBL/GenBank/DDBJ databases">
        <authorList>
            <person name="Palmer J.M."/>
        </authorList>
    </citation>
    <scope>NUCLEOTIDE SEQUENCE</scope>
    <source>
        <strain evidence="1">FW57</strain>
    </source>
</reference>
<gene>
    <name evidence="1" type="ORF">NEMBOFW57_010851</name>
</gene>
<dbReference type="Proteomes" id="UP001197093">
    <property type="component" value="Unassembled WGS sequence"/>
</dbReference>
<name>A0AAD4HV47_9PEZI</name>
<comment type="caution">
    <text evidence="1">The sequence shown here is derived from an EMBL/GenBank/DDBJ whole genome shotgun (WGS) entry which is preliminary data.</text>
</comment>
<dbReference type="AlphaFoldDB" id="A0AAD4HV47"/>
<evidence type="ECO:0000313" key="2">
    <source>
        <dbReference type="Proteomes" id="UP001197093"/>
    </source>
</evidence>
<accession>A0AAD4HV47</accession>
<evidence type="ECO:0000313" key="1">
    <source>
        <dbReference type="EMBL" id="KAG7284476.1"/>
    </source>
</evidence>
<keyword evidence="2" id="KW-1185">Reference proteome</keyword>